<dbReference type="Proteomes" id="UP001156706">
    <property type="component" value="Unassembled WGS sequence"/>
</dbReference>
<dbReference type="Gene3D" id="3.10.20.310">
    <property type="entry name" value="membrane protein fhac"/>
    <property type="match status" value="3"/>
</dbReference>
<gene>
    <name evidence="12" type="ORF">GCM10007907_17860</name>
</gene>
<comment type="caution">
    <text evidence="12">The sequence shown here is derived from an EMBL/GenBank/DDBJ whole genome shotgun (WGS) entry which is preliminary data.</text>
</comment>
<comment type="subunit">
    <text evidence="10">Interacts with TamB to form the translocation and assembly module (TAM).</text>
</comment>
<dbReference type="InterPro" id="IPR010827">
    <property type="entry name" value="BamA/TamA_POTRA"/>
</dbReference>
<organism evidence="12 13">
    <name type="scientific">Chitinimonas prasina</name>
    <dbReference type="NCBI Taxonomy" id="1434937"/>
    <lineage>
        <taxon>Bacteria</taxon>
        <taxon>Pseudomonadati</taxon>
        <taxon>Pseudomonadota</taxon>
        <taxon>Betaproteobacteria</taxon>
        <taxon>Neisseriales</taxon>
        <taxon>Chitinibacteraceae</taxon>
        <taxon>Chitinimonas</taxon>
    </lineage>
</organism>
<name>A0ABQ5YDF3_9NEIS</name>
<evidence type="ECO:0000256" key="10">
    <source>
        <dbReference type="ARBA" id="ARBA00093548"/>
    </source>
</evidence>
<evidence type="ECO:0000313" key="13">
    <source>
        <dbReference type="Proteomes" id="UP001156706"/>
    </source>
</evidence>
<reference evidence="13" key="1">
    <citation type="journal article" date="2019" name="Int. J. Syst. Evol. Microbiol.">
        <title>The Global Catalogue of Microorganisms (GCM) 10K type strain sequencing project: providing services to taxonomists for standard genome sequencing and annotation.</title>
        <authorList>
            <consortium name="The Broad Institute Genomics Platform"/>
            <consortium name="The Broad Institute Genome Sequencing Center for Infectious Disease"/>
            <person name="Wu L."/>
            <person name="Ma J."/>
        </authorList>
    </citation>
    <scope>NUCLEOTIDE SEQUENCE [LARGE SCALE GENOMIC DNA]</scope>
    <source>
        <strain evidence="13">NBRC 110044</strain>
    </source>
</reference>
<dbReference type="EMBL" id="BSOG01000002">
    <property type="protein sequence ID" value="GLR12996.1"/>
    <property type="molecule type" value="Genomic_DNA"/>
</dbReference>
<evidence type="ECO:0000256" key="8">
    <source>
        <dbReference type="ARBA" id="ARBA00023237"/>
    </source>
</evidence>
<comment type="similarity">
    <text evidence="2">Belongs to the TamA family.</text>
</comment>
<feature type="domain" description="POTRA" evidence="11">
    <location>
        <begin position="217"/>
        <end position="291"/>
    </location>
</feature>
<evidence type="ECO:0000256" key="5">
    <source>
        <dbReference type="ARBA" id="ARBA00022692"/>
    </source>
</evidence>
<evidence type="ECO:0000256" key="2">
    <source>
        <dbReference type="ARBA" id="ARBA00010248"/>
    </source>
</evidence>
<evidence type="ECO:0000256" key="3">
    <source>
        <dbReference type="ARBA" id="ARBA00015419"/>
    </source>
</evidence>
<sequence>MLTLAMTLGRRLAKLPDVRRLSQLIPLHLLTALLAAPGHAAGLEYQVEIVAPSPLDDLLRQNLGVLRWQGSDYIDQEQLQRLYEATPKEIEKLLAPQGYFNPKITASMGTERHRWLLGFKVEPGEQALVHDVELQIAGAIREEADFGSRWAELIEVWPLPIGGYFTQSDWDAAKRRGVQALIIDRFPAASIKDSRAYIDPDKNSAELSVQYDSGPRFTFGQLQVSGLKQYSRELVERLQTFKPGEGYSQQKLLDFQTALQNTPYFSSVFLDVPIDASQPNDVPVKLELTEAPRYRTDAGVGYETDKGARTRLAFTDNNLRGRGWIGSLELKLQQREQRFDADVKLPPDVDGYRYSSSFQAKNEDVEAVRTSAQTLGVQRSRLKGLIEVTQALQYTRSAEQAAGKERQLNRALIASQAWSRTELDNPVDPRSGLALSWQLGGAAKALLSDTNFVRAWGRATWYMPVGDAGIVLLRGEAGQVVSDNSDSVPTDSLFRAGGAGSVRGYNYQSIGIKTDTGAVEGGRVLAIGSVEYQHRIVGKWRGAVFADVGAAANDWLSFKAYKGYGVGARWVSPVGPFALDAAYGAADKKVRFHFSLGIGF</sequence>
<dbReference type="InterPro" id="IPR034746">
    <property type="entry name" value="POTRA"/>
</dbReference>
<keyword evidence="13" id="KW-1185">Reference proteome</keyword>
<keyword evidence="5" id="KW-0812">Transmembrane</keyword>
<keyword evidence="7" id="KW-0472">Membrane</keyword>
<evidence type="ECO:0000313" key="12">
    <source>
        <dbReference type="EMBL" id="GLR12996.1"/>
    </source>
</evidence>
<evidence type="ECO:0000256" key="4">
    <source>
        <dbReference type="ARBA" id="ARBA00022452"/>
    </source>
</evidence>
<dbReference type="PROSITE" id="PS51779">
    <property type="entry name" value="POTRA"/>
    <property type="match status" value="1"/>
</dbReference>
<dbReference type="InterPro" id="IPR039910">
    <property type="entry name" value="D15-like"/>
</dbReference>
<evidence type="ECO:0000256" key="1">
    <source>
        <dbReference type="ARBA" id="ARBA00004442"/>
    </source>
</evidence>
<accession>A0ABQ5YDF3</accession>
<comment type="subcellular location">
    <subcellularLocation>
        <location evidence="1">Cell outer membrane</location>
    </subcellularLocation>
</comment>
<dbReference type="Pfam" id="PF01103">
    <property type="entry name" value="Omp85"/>
    <property type="match status" value="1"/>
</dbReference>
<dbReference type="Pfam" id="PF17243">
    <property type="entry name" value="POTRA_TamA_1"/>
    <property type="match status" value="1"/>
</dbReference>
<evidence type="ECO:0000256" key="6">
    <source>
        <dbReference type="ARBA" id="ARBA00022729"/>
    </source>
</evidence>
<dbReference type="Gene3D" id="2.40.160.50">
    <property type="entry name" value="membrane protein fhac: a member of the omp85/tpsb transporter family"/>
    <property type="match status" value="1"/>
</dbReference>
<evidence type="ECO:0000259" key="11">
    <source>
        <dbReference type="PROSITE" id="PS51779"/>
    </source>
</evidence>
<dbReference type="PANTHER" id="PTHR12815">
    <property type="entry name" value="SORTING AND ASSEMBLY MACHINERY SAMM50 PROTEIN FAMILY MEMBER"/>
    <property type="match status" value="1"/>
</dbReference>
<evidence type="ECO:0000256" key="9">
    <source>
        <dbReference type="ARBA" id="ARBA00033063"/>
    </source>
</evidence>
<proteinExistence type="inferred from homology"/>
<evidence type="ECO:0000256" key="7">
    <source>
        <dbReference type="ARBA" id="ARBA00023136"/>
    </source>
</evidence>
<keyword evidence="8" id="KW-0998">Cell outer membrane</keyword>
<keyword evidence="4" id="KW-1134">Transmembrane beta strand</keyword>
<keyword evidence="6" id="KW-0732">Signal</keyword>
<protein>
    <recommendedName>
        <fullName evidence="3">Translocation and assembly module subunit TamA</fullName>
    </recommendedName>
    <alternativeName>
        <fullName evidence="9">Autotransporter assembly factor TamA</fullName>
    </alternativeName>
</protein>
<dbReference type="InterPro" id="IPR000184">
    <property type="entry name" value="Bac_surfAg_D15"/>
</dbReference>
<dbReference type="Pfam" id="PF07244">
    <property type="entry name" value="POTRA"/>
    <property type="match status" value="1"/>
</dbReference>
<dbReference type="PANTHER" id="PTHR12815:SF47">
    <property type="entry name" value="TRANSLOCATION AND ASSEMBLY MODULE SUBUNIT TAMA"/>
    <property type="match status" value="1"/>
</dbReference>
<dbReference type="InterPro" id="IPR035243">
    <property type="entry name" value="TamA_POTRA_Dom_1"/>
</dbReference>